<keyword evidence="2" id="KW-0689">Ribosomal protein</keyword>
<dbReference type="CDD" id="cd06090">
    <property type="entry name" value="KOW_RPL27"/>
    <property type="match status" value="1"/>
</dbReference>
<reference evidence="4" key="1">
    <citation type="submission" date="2023-02" db="EMBL/GenBank/DDBJ databases">
        <title>Mating type loci evolution in Malassezia.</title>
        <authorList>
            <person name="Coelho M.A."/>
        </authorList>
    </citation>
    <scope>NUCLEOTIDE SEQUENCE</scope>
    <source>
        <strain evidence="4">CBS 14136</strain>
    </source>
</reference>
<dbReference type="InterPro" id="IPR041991">
    <property type="entry name" value="Ribosomal_eL27_KOW"/>
</dbReference>
<keyword evidence="5" id="KW-1185">Reference proteome</keyword>
<dbReference type="PANTHER" id="PTHR10497">
    <property type="entry name" value="60S RIBOSOMAL PROTEIN L27"/>
    <property type="match status" value="1"/>
</dbReference>
<dbReference type="GO" id="GO:0003735">
    <property type="term" value="F:structural constituent of ribosome"/>
    <property type="evidence" value="ECO:0007669"/>
    <property type="project" value="InterPro"/>
</dbReference>
<dbReference type="Proteomes" id="UP001214628">
    <property type="component" value="Chromosome 6"/>
</dbReference>
<organism evidence="4 5">
    <name type="scientific">Malassezia psittaci</name>
    <dbReference type="NCBI Taxonomy" id="1821823"/>
    <lineage>
        <taxon>Eukaryota</taxon>
        <taxon>Fungi</taxon>
        <taxon>Dikarya</taxon>
        <taxon>Basidiomycota</taxon>
        <taxon>Ustilaginomycotina</taxon>
        <taxon>Malasseziomycetes</taxon>
        <taxon>Malasseziales</taxon>
        <taxon>Malasseziaceae</taxon>
        <taxon>Malassezia</taxon>
    </lineage>
</organism>
<sequence length="164" mass="18993">MPKIYKPGKVAVVLQGRHAGKKAFSHMRTMQLLAMNNVLTLQVVVIKQFDDGNKEHGFPFVIAAGIERYPLKVNKRMGAKKLARRSKIKPFVKVINYNHLFPTRYALELEGLKGVATNDTFKEVSQREEARKQVKKLFEERYQSGKNRWFFTPLRVCILILVVY</sequence>
<dbReference type="InterPro" id="IPR001141">
    <property type="entry name" value="Ribosomal_eL27"/>
</dbReference>
<evidence type="ECO:0000313" key="4">
    <source>
        <dbReference type="EMBL" id="WFD44862.1"/>
    </source>
</evidence>
<protein>
    <recommendedName>
        <fullName evidence="6">60S ribosomal protein L27</fullName>
    </recommendedName>
</protein>
<dbReference type="GO" id="GO:0005840">
    <property type="term" value="C:ribosome"/>
    <property type="evidence" value="ECO:0007669"/>
    <property type="project" value="UniProtKB-KW"/>
</dbReference>
<evidence type="ECO:0000256" key="1">
    <source>
        <dbReference type="ARBA" id="ARBA00009124"/>
    </source>
</evidence>
<gene>
    <name evidence="4" type="ORF">MPSI1_003533</name>
</gene>
<proteinExistence type="inferred from homology"/>
<keyword evidence="3" id="KW-0687">Ribonucleoprotein</keyword>
<dbReference type="InterPro" id="IPR038655">
    <property type="entry name" value="Ribosomal_eL27_sf"/>
</dbReference>
<dbReference type="InterPro" id="IPR008991">
    <property type="entry name" value="Translation_prot_SH3-like_sf"/>
</dbReference>
<evidence type="ECO:0000256" key="2">
    <source>
        <dbReference type="ARBA" id="ARBA00022980"/>
    </source>
</evidence>
<dbReference type="SUPFAM" id="SSF50104">
    <property type="entry name" value="Translation proteins SH3-like domain"/>
    <property type="match status" value="1"/>
</dbReference>
<name>A0AAF0JF95_9BASI</name>
<dbReference type="AlphaFoldDB" id="A0AAF0JF95"/>
<evidence type="ECO:0000313" key="5">
    <source>
        <dbReference type="Proteomes" id="UP001214628"/>
    </source>
</evidence>
<dbReference type="GO" id="GO:1990904">
    <property type="term" value="C:ribonucleoprotein complex"/>
    <property type="evidence" value="ECO:0007669"/>
    <property type="project" value="UniProtKB-KW"/>
</dbReference>
<dbReference type="EMBL" id="CP118380">
    <property type="protein sequence ID" value="WFD44862.1"/>
    <property type="molecule type" value="Genomic_DNA"/>
</dbReference>
<dbReference type="Gene3D" id="2.30.30.770">
    <property type="match status" value="2"/>
</dbReference>
<dbReference type="GO" id="GO:0006412">
    <property type="term" value="P:translation"/>
    <property type="evidence" value="ECO:0007669"/>
    <property type="project" value="InterPro"/>
</dbReference>
<evidence type="ECO:0008006" key="6">
    <source>
        <dbReference type="Google" id="ProtNLM"/>
    </source>
</evidence>
<comment type="similarity">
    <text evidence="1">Belongs to the eukaryotic ribosomal protein eL27 family.</text>
</comment>
<dbReference type="Pfam" id="PF01777">
    <property type="entry name" value="Ribosomal_L27e"/>
    <property type="match status" value="1"/>
</dbReference>
<evidence type="ECO:0000256" key="3">
    <source>
        <dbReference type="ARBA" id="ARBA00023274"/>
    </source>
</evidence>
<accession>A0AAF0JF95</accession>
<dbReference type="FunFam" id="2.30.30.770:FF:000001">
    <property type="entry name" value="60S ribosomal protein L27"/>
    <property type="match status" value="1"/>
</dbReference>